<dbReference type="GeneID" id="89533119"/>
<comment type="caution">
    <text evidence="1">The sequence shown here is derived from an EMBL/GenBank/DDBJ whole genome shotgun (WGS) entry which is preliminary data.</text>
</comment>
<evidence type="ECO:0000313" key="2">
    <source>
        <dbReference type="Proteomes" id="UP000076510"/>
    </source>
</evidence>
<sequence>MRKWVERLIYLVFTFFIFRVLLYIFQYTYDVWVPLTPEWDVITFFIVLPFMIIASFIISAFAFRYAFDRRGA</sequence>
<dbReference type="AlphaFoldDB" id="A0A0J5WGF7"/>
<evidence type="ECO:0000313" key="1">
    <source>
        <dbReference type="EMBL" id="KZE44489.1"/>
    </source>
</evidence>
<dbReference type="EMBL" id="LQQY01000043">
    <property type="protein sequence ID" value="KZE44489.1"/>
    <property type="molecule type" value="Genomic_DNA"/>
</dbReference>
<dbReference type="RefSeq" id="WP_048006887.1">
    <property type="nucleotide sequence ID" value="NZ_CP081870.1"/>
</dbReference>
<accession>A0A0J5WGF7</accession>
<dbReference type="PATRIC" id="fig|189381.10.peg.1650"/>
<dbReference type="Proteomes" id="UP000076510">
    <property type="component" value="Unassembled WGS sequence"/>
</dbReference>
<protein>
    <submittedName>
        <fullName evidence="1">Uncharacterized protein</fullName>
    </submittedName>
</protein>
<name>A0A0J5WGF7_9BACI</name>
<organism evidence="1 2">
    <name type="scientific">Rossellomorea marisflavi</name>
    <dbReference type="NCBI Taxonomy" id="189381"/>
    <lineage>
        <taxon>Bacteria</taxon>
        <taxon>Bacillati</taxon>
        <taxon>Bacillota</taxon>
        <taxon>Bacilli</taxon>
        <taxon>Bacillales</taxon>
        <taxon>Bacillaceae</taxon>
        <taxon>Rossellomorea</taxon>
    </lineage>
</organism>
<gene>
    <name evidence="1" type="ORF">AV649_07630</name>
</gene>
<reference evidence="2" key="1">
    <citation type="submission" date="2016-01" db="EMBL/GenBank/DDBJ databases">
        <title>Whole genome sequencing of Bhargavaea cecembensis T14.</title>
        <authorList>
            <person name="Hong K.W."/>
        </authorList>
    </citation>
    <scope>NUCLEOTIDE SEQUENCE [LARGE SCALE GENOMIC DNA]</scope>
    <source>
        <strain evidence="2">M19</strain>
    </source>
</reference>
<dbReference type="OrthoDB" id="2933210at2"/>
<proteinExistence type="predicted"/>